<name>A0A182WMT9_9DIPT</name>
<proteinExistence type="predicted"/>
<sequence length="69" mass="7611">REKRPTARARSSSCRSSSISIYCFLPPTAADAQRNPCMSVLRQPRTTTGPCVTVCCRSGTERYGAEQQQ</sequence>
<evidence type="ECO:0000313" key="1">
    <source>
        <dbReference type="EnsemblMetazoa" id="AMIN014049-PB"/>
    </source>
</evidence>
<evidence type="ECO:0000313" key="2">
    <source>
        <dbReference type="Proteomes" id="UP000075920"/>
    </source>
</evidence>
<keyword evidence="2" id="KW-1185">Reference proteome</keyword>
<dbReference type="VEuPathDB" id="VectorBase:AMIN014049"/>
<accession>A0A182WMT9</accession>
<organism evidence="1 2">
    <name type="scientific">Anopheles minimus</name>
    <dbReference type="NCBI Taxonomy" id="112268"/>
    <lineage>
        <taxon>Eukaryota</taxon>
        <taxon>Metazoa</taxon>
        <taxon>Ecdysozoa</taxon>
        <taxon>Arthropoda</taxon>
        <taxon>Hexapoda</taxon>
        <taxon>Insecta</taxon>
        <taxon>Pterygota</taxon>
        <taxon>Neoptera</taxon>
        <taxon>Endopterygota</taxon>
        <taxon>Diptera</taxon>
        <taxon>Nematocera</taxon>
        <taxon>Culicoidea</taxon>
        <taxon>Culicidae</taxon>
        <taxon>Anophelinae</taxon>
        <taxon>Anopheles</taxon>
    </lineage>
</organism>
<dbReference type="Proteomes" id="UP000075920">
    <property type="component" value="Unassembled WGS sequence"/>
</dbReference>
<reference evidence="2" key="1">
    <citation type="submission" date="2013-03" db="EMBL/GenBank/DDBJ databases">
        <title>The Genome Sequence of Anopheles minimus MINIMUS1.</title>
        <authorList>
            <consortium name="The Broad Institute Genomics Platform"/>
            <person name="Neafsey D.E."/>
            <person name="Walton C."/>
            <person name="Walker B."/>
            <person name="Young S.K."/>
            <person name="Zeng Q."/>
            <person name="Gargeya S."/>
            <person name="Fitzgerald M."/>
            <person name="Haas B."/>
            <person name="Abouelleil A."/>
            <person name="Allen A.W."/>
            <person name="Alvarado L."/>
            <person name="Arachchi H.M."/>
            <person name="Berlin A.M."/>
            <person name="Chapman S.B."/>
            <person name="Gainer-Dewar J."/>
            <person name="Goldberg J."/>
            <person name="Griggs A."/>
            <person name="Gujja S."/>
            <person name="Hansen M."/>
            <person name="Howarth C."/>
            <person name="Imamovic A."/>
            <person name="Ireland A."/>
            <person name="Larimer J."/>
            <person name="McCowan C."/>
            <person name="Murphy C."/>
            <person name="Pearson M."/>
            <person name="Poon T.W."/>
            <person name="Priest M."/>
            <person name="Roberts A."/>
            <person name="Saif S."/>
            <person name="Shea T."/>
            <person name="Sisk P."/>
            <person name="Sykes S."/>
            <person name="Wortman J."/>
            <person name="Nusbaum C."/>
            <person name="Birren B."/>
        </authorList>
    </citation>
    <scope>NUCLEOTIDE SEQUENCE [LARGE SCALE GENOMIC DNA]</scope>
    <source>
        <strain evidence="2">MINIMUS1</strain>
    </source>
</reference>
<dbReference type="EnsemblMetazoa" id="AMIN014049-RB">
    <property type="protein sequence ID" value="AMIN014049-PB"/>
    <property type="gene ID" value="AMIN014049"/>
</dbReference>
<dbReference type="AlphaFoldDB" id="A0A182WMT9"/>
<protein>
    <submittedName>
        <fullName evidence="1">Uncharacterized protein</fullName>
    </submittedName>
</protein>
<reference evidence="1" key="2">
    <citation type="submission" date="2020-05" db="UniProtKB">
        <authorList>
            <consortium name="EnsemblMetazoa"/>
        </authorList>
    </citation>
    <scope>IDENTIFICATION</scope>
    <source>
        <strain evidence="1">MINIMUS1</strain>
    </source>
</reference>